<dbReference type="Pfam" id="PF00170">
    <property type="entry name" value="bZIP_1"/>
    <property type="match status" value="1"/>
</dbReference>
<dbReference type="SUPFAM" id="SSF57959">
    <property type="entry name" value="Leucine zipper domain"/>
    <property type="match status" value="1"/>
</dbReference>
<reference evidence="6 7" key="1">
    <citation type="submission" date="2023-08" db="EMBL/GenBank/DDBJ databases">
        <title>Black Yeasts Isolated from many extreme environments.</title>
        <authorList>
            <person name="Coleine C."/>
            <person name="Stajich J.E."/>
            <person name="Selbmann L."/>
        </authorList>
    </citation>
    <scope>NUCLEOTIDE SEQUENCE [LARGE SCALE GENOMIC DNA]</scope>
    <source>
        <strain evidence="6 7">CCFEE 5910</strain>
    </source>
</reference>
<organism evidence="6 7">
    <name type="scientific">Lithohypha guttulata</name>
    <dbReference type="NCBI Taxonomy" id="1690604"/>
    <lineage>
        <taxon>Eukaryota</taxon>
        <taxon>Fungi</taxon>
        <taxon>Dikarya</taxon>
        <taxon>Ascomycota</taxon>
        <taxon>Pezizomycotina</taxon>
        <taxon>Eurotiomycetes</taxon>
        <taxon>Chaetothyriomycetidae</taxon>
        <taxon>Chaetothyriales</taxon>
        <taxon>Trichomeriaceae</taxon>
        <taxon>Lithohypha</taxon>
    </lineage>
</organism>
<evidence type="ECO:0000313" key="7">
    <source>
        <dbReference type="Proteomes" id="UP001309876"/>
    </source>
</evidence>
<dbReference type="GO" id="GO:0000981">
    <property type="term" value="F:DNA-binding transcription factor activity, RNA polymerase II-specific"/>
    <property type="evidence" value="ECO:0007669"/>
    <property type="project" value="TreeGrafter"/>
</dbReference>
<evidence type="ECO:0000256" key="2">
    <source>
        <dbReference type="ARBA" id="ARBA00023125"/>
    </source>
</evidence>
<dbReference type="AlphaFoldDB" id="A0AAN7Y6X4"/>
<dbReference type="CDD" id="cd14687">
    <property type="entry name" value="bZIP_ATF2"/>
    <property type="match status" value="1"/>
</dbReference>
<dbReference type="InterPro" id="IPR046347">
    <property type="entry name" value="bZIP_sf"/>
</dbReference>
<accession>A0AAN7Y6X4</accession>
<evidence type="ECO:0000256" key="1">
    <source>
        <dbReference type="ARBA" id="ARBA00023015"/>
    </source>
</evidence>
<dbReference type="EMBL" id="JAVRRJ010000004">
    <property type="protein sequence ID" value="KAK5085916.1"/>
    <property type="molecule type" value="Genomic_DNA"/>
</dbReference>
<sequence>MSDLDGFSVTGDNFYPQMQSMGFESGGDFGFDPPVKQQALYPIKVEQTYSPPQDSNLFGDFDFDPAKNAQGQVTSIRALELDLTPPRSNSESSGEATAEQKPARQRRSTKSSVKEESVKQTQTGRKRRHTRKNSEITLDGLEDDDKRKQSLEKNRLAAAKCRVNKKEKTEQLQRDSHDKAVQNAFLKDQLMRMKEEVQQMNALLLAHASCEGCKSPEDIQKHLNNLGNEFFAQHISGMTQEYSAFANMSTDMHDLEHDHYFSPATDSSMMNPPLPEFNREPEFDVSTPMQTD</sequence>
<keyword evidence="1" id="KW-0805">Transcription regulation</keyword>
<evidence type="ECO:0000256" key="4">
    <source>
        <dbReference type="SAM" id="MobiDB-lite"/>
    </source>
</evidence>
<protein>
    <recommendedName>
        <fullName evidence="5">BZIP domain-containing protein</fullName>
    </recommendedName>
</protein>
<dbReference type="InterPro" id="IPR004827">
    <property type="entry name" value="bZIP"/>
</dbReference>
<keyword evidence="3" id="KW-0804">Transcription</keyword>
<dbReference type="GO" id="GO:0000978">
    <property type="term" value="F:RNA polymerase II cis-regulatory region sequence-specific DNA binding"/>
    <property type="evidence" value="ECO:0007669"/>
    <property type="project" value="TreeGrafter"/>
</dbReference>
<evidence type="ECO:0000259" key="5">
    <source>
        <dbReference type="PROSITE" id="PS50217"/>
    </source>
</evidence>
<proteinExistence type="predicted"/>
<feature type="domain" description="BZIP" evidence="5">
    <location>
        <begin position="144"/>
        <end position="207"/>
    </location>
</feature>
<dbReference type="PROSITE" id="PS50217">
    <property type="entry name" value="BZIP"/>
    <property type="match status" value="1"/>
</dbReference>
<dbReference type="Proteomes" id="UP001309876">
    <property type="component" value="Unassembled WGS sequence"/>
</dbReference>
<dbReference type="GO" id="GO:0005634">
    <property type="term" value="C:nucleus"/>
    <property type="evidence" value="ECO:0007669"/>
    <property type="project" value="TreeGrafter"/>
</dbReference>
<dbReference type="Gene3D" id="1.20.5.170">
    <property type="match status" value="1"/>
</dbReference>
<gene>
    <name evidence="6" type="ORF">LTR05_005205</name>
</gene>
<comment type="caution">
    <text evidence="6">The sequence shown here is derived from an EMBL/GenBank/DDBJ whole genome shotgun (WGS) entry which is preliminary data.</text>
</comment>
<dbReference type="PANTHER" id="PTHR23351">
    <property type="entry name" value="FOS TRANSCRIPTION FACTOR-RELATED"/>
    <property type="match status" value="1"/>
</dbReference>
<dbReference type="PANTHER" id="PTHR23351:SF24">
    <property type="entry name" value="ACTIVATING TRANSCRIPTION FACTOR 3-RELATED"/>
    <property type="match status" value="1"/>
</dbReference>
<feature type="region of interest" description="Disordered" evidence="4">
    <location>
        <begin position="1"/>
        <end position="141"/>
    </location>
</feature>
<evidence type="ECO:0000256" key="3">
    <source>
        <dbReference type="ARBA" id="ARBA00023163"/>
    </source>
</evidence>
<keyword evidence="2" id="KW-0238">DNA-binding</keyword>
<evidence type="ECO:0000313" key="6">
    <source>
        <dbReference type="EMBL" id="KAK5085916.1"/>
    </source>
</evidence>
<keyword evidence="7" id="KW-1185">Reference proteome</keyword>
<dbReference type="SMART" id="SM00338">
    <property type="entry name" value="BRLZ"/>
    <property type="match status" value="1"/>
</dbReference>
<feature type="compositionally biased region" description="Polar residues" evidence="4">
    <location>
        <begin position="86"/>
        <end position="95"/>
    </location>
</feature>
<feature type="compositionally biased region" description="Polar residues" evidence="4">
    <location>
        <begin position="47"/>
        <end position="56"/>
    </location>
</feature>
<dbReference type="InterPro" id="IPR000837">
    <property type="entry name" value="AP-1"/>
</dbReference>
<feature type="region of interest" description="Disordered" evidence="4">
    <location>
        <begin position="265"/>
        <end position="292"/>
    </location>
</feature>
<name>A0AAN7Y6X4_9EURO</name>